<dbReference type="Gene3D" id="2.40.50.180">
    <property type="entry name" value="CheA-289, Domain 4"/>
    <property type="match status" value="1"/>
</dbReference>
<gene>
    <name evidence="3" type="ORF">OZSIB_1797</name>
</gene>
<dbReference type="AlphaFoldDB" id="A0A367ZJD0"/>
<organism evidence="3 4">
    <name type="scientific">Candidatus Ozemobacter sibiricus</name>
    <dbReference type="NCBI Taxonomy" id="2268124"/>
    <lineage>
        <taxon>Bacteria</taxon>
        <taxon>Candidatus Ozemobacteria</taxon>
        <taxon>Candidatus Ozemobacterales</taxon>
        <taxon>Candidatus Ozemobacteraceae</taxon>
        <taxon>Candidatus Ozemobacter</taxon>
    </lineage>
</organism>
<name>A0A367ZJD0_9BACT</name>
<feature type="region of interest" description="Disordered" evidence="1">
    <location>
        <begin position="1"/>
        <end position="20"/>
    </location>
</feature>
<protein>
    <submittedName>
        <fullName evidence="3">Positive regulator of CheA protein activity (CheW)</fullName>
    </submittedName>
</protein>
<dbReference type="Gene3D" id="2.30.30.40">
    <property type="entry name" value="SH3 Domains"/>
    <property type="match status" value="1"/>
</dbReference>
<dbReference type="GO" id="GO:0006935">
    <property type="term" value="P:chemotaxis"/>
    <property type="evidence" value="ECO:0007669"/>
    <property type="project" value="InterPro"/>
</dbReference>
<evidence type="ECO:0000313" key="3">
    <source>
        <dbReference type="EMBL" id="RCK78148.1"/>
    </source>
</evidence>
<dbReference type="GO" id="GO:0007165">
    <property type="term" value="P:signal transduction"/>
    <property type="evidence" value="ECO:0007669"/>
    <property type="project" value="InterPro"/>
</dbReference>
<evidence type="ECO:0000259" key="2">
    <source>
        <dbReference type="PROSITE" id="PS50851"/>
    </source>
</evidence>
<proteinExistence type="predicted"/>
<evidence type="ECO:0000313" key="4">
    <source>
        <dbReference type="Proteomes" id="UP000252355"/>
    </source>
</evidence>
<comment type="caution">
    <text evidence="3">The sequence shown here is derived from an EMBL/GenBank/DDBJ whole genome shotgun (WGS) entry which is preliminary data.</text>
</comment>
<dbReference type="InterPro" id="IPR039315">
    <property type="entry name" value="CheW"/>
</dbReference>
<dbReference type="PANTHER" id="PTHR22617:SF23">
    <property type="entry name" value="CHEMOTAXIS PROTEIN CHEW"/>
    <property type="match status" value="1"/>
</dbReference>
<dbReference type="GO" id="GO:0005829">
    <property type="term" value="C:cytosol"/>
    <property type="evidence" value="ECO:0007669"/>
    <property type="project" value="TreeGrafter"/>
</dbReference>
<evidence type="ECO:0000256" key="1">
    <source>
        <dbReference type="SAM" id="MobiDB-lite"/>
    </source>
</evidence>
<sequence length="181" mass="19278">MSPIIPFDRSRGGARPAAPAGGGRLEKLFLFRLGARDLATEAVKIVEVMIAPKLATVAGAPAFVLGVANVRGNIIPVVDAHARLGEPRPDDGATQRMVVVKLAGDYVGFLVDGVDLRLTEGLIEAPPARKGSRGKGKLTVVEPTPAPRKAHIGEQTYPLFEPETLLTVDELETLKRVRATF</sequence>
<dbReference type="EMBL" id="QOQW01000027">
    <property type="protein sequence ID" value="RCK78148.1"/>
    <property type="molecule type" value="Genomic_DNA"/>
</dbReference>
<dbReference type="SUPFAM" id="SSF50341">
    <property type="entry name" value="CheW-like"/>
    <property type="match status" value="1"/>
</dbReference>
<dbReference type="PANTHER" id="PTHR22617">
    <property type="entry name" value="CHEMOTAXIS SENSOR HISTIDINE KINASE-RELATED"/>
    <property type="match status" value="1"/>
</dbReference>
<dbReference type="InterPro" id="IPR002545">
    <property type="entry name" value="CheW-lke_dom"/>
</dbReference>
<reference evidence="3 4" key="1">
    <citation type="submission" date="2018-05" db="EMBL/GenBank/DDBJ databases">
        <title>A metagenomic window into the 2 km-deep terrestrial subsurface aquifer revealed taxonomically and functionally diverse microbial community comprising novel uncultured bacterial lineages.</title>
        <authorList>
            <person name="Kadnikov V.V."/>
            <person name="Mardanov A.V."/>
            <person name="Beletsky A.V."/>
            <person name="Banks D."/>
            <person name="Pimenov N.V."/>
            <person name="Frank Y.A."/>
            <person name="Karnachuk O.V."/>
            <person name="Ravin N.V."/>
        </authorList>
    </citation>
    <scope>NUCLEOTIDE SEQUENCE [LARGE SCALE GENOMIC DNA]</scope>
    <source>
        <strain evidence="3">BY5</strain>
    </source>
</reference>
<feature type="domain" description="CheW-like" evidence="2">
    <location>
        <begin position="25"/>
        <end position="171"/>
    </location>
</feature>
<dbReference type="SMART" id="SM00260">
    <property type="entry name" value="CheW"/>
    <property type="match status" value="1"/>
</dbReference>
<dbReference type="Proteomes" id="UP000252355">
    <property type="component" value="Unassembled WGS sequence"/>
</dbReference>
<accession>A0A367ZJD0</accession>
<dbReference type="InterPro" id="IPR036061">
    <property type="entry name" value="CheW-like_dom_sf"/>
</dbReference>
<dbReference type="Pfam" id="PF01584">
    <property type="entry name" value="CheW"/>
    <property type="match status" value="1"/>
</dbReference>
<dbReference type="PROSITE" id="PS50851">
    <property type="entry name" value="CHEW"/>
    <property type="match status" value="1"/>
</dbReference>